<name>A0A8L8KP46_HELPZ</name>
<evidence type="ECO:0000313" key="2">
    <source>
        <dbReference type="WBParaSite" id="HPBE_0001916901-mRNA-1"/>
    </source>
</evidence>
<keyword evidence="1" id="KW-1185">Reference proteome</keyword>
<protein>
    <submittedName>
        <fullName evidence="2">HTH_48 domain-containing protein</fullName>
    </submittedName>
</protein>
<reference evidence="2" key="1">
    <citation type="submission" date="2019-09" db="UniProtKB">
        <authorList>
            <consortium name="WormBaseParasite"/>
        </authorList>
    </citation>
    <scope>IDENTIFICATION</scope>
</reference>
<dbReference type="AlphaFoldDB" id="A0A8L8KP46"/>
<organism evidence="1 2">
    <name type="scientific">Heligmosomoides polygyrus</name>
    <name type="common">Parasitic roundworm</name>
    <dbReference type="NCBI Taxonomy" id="6339"/>
    <lineage>
        <taxon>Eukaryota</taxon>
        <taxon>Metazoa</taxon>
        <taxon>Ecdysozoa</taxon>
        <taxon>Nematoda</taxon>
        <taxon>Chromadorea</taxon>
        <taxon>Rhabditida</taxon>
        <taxon>Rhabditina</taxon>
        <taxon>Rhabditomorpha</taxon>
        <taxon>Strongyloidea</taxon>
        <taxon>Heligmosomidae</taxon>
        <taxon>Heligmosomoides</taxon>
    </lineage>
</organism>
<dbReference type="WBParaSite" id="HPBE_0001916901-mRNA-1">
    <property type="protein sequence ID" value="HPBE_0001916901-mRNA-1"/>
    <property type="gene ID" value="HPBE_0001916901"/>
</dbReference>
<sequence length="219" mass="24373">LGTTAKEADEKINAAFGQRCSTIRTAYRWYQGGTRRSTPHSVKDVPQFGRRIVGIRSCGMEMTAAFGQEDVPQFGRLGTTAKEADEKINAAFGQGCSTIRTYRDEHGSRSTVFKPFKRFRDGNAETEDKRRTGRPIVLDRQAVISTIEGNPSFVHCLTYVRSMQGDHTDVLIECQKKQWIQMAASQLSDGPIGMRGGELLLLMLIVARADRNPEKKSGN</sequence>
<accession>A0A8L8KP46</accession>
<proteinExistence type="predicted"/>
<dbReference type="Proteomes" id="UP000050761">
    <property type="component" value="Unassembled WGS sequence"/>
</dbReference>
<evidence type="ECO:0000313" key="1">
    <source>
        <dbReference type="Proteomes" id="UP000050761"/>
    </source>
</evidence>